<proteinExistence type="predicted"/>
<protein>
    <submittedName>
        <fullName evidence="2">Uncharacterized protein</fullName>
    </submittedName>
</protein>
<dbReference type="STRING" id="1560345.AWL63_09800"/>
<gene>
    <name evidence="2" type="ORF">AWL63_09800</name>
</gene>
<evidence type="ECO:0000313" key="2">
    <source>
        <dbReference type="EMBL" id="AOH84221.1"/>
    </source>
</evidence>
<evidence type="ECO:0000256" key="1">
    <source>
        <dbReference type="SAM" id="MobiDB-lite"/>
    </source>
</evidence>
<evidence type="ECO:0000313" key="3">
    <source>
        <dbReference type="Proteomes" id="UP000094256"/>
    </source>
</evidence>
<dbReference type="KEGG" id="span:AWL63_09800"/>
<dbReference type="Proteomes" id="UP000094256">
    <property type="component" value="Chromosome"/>
</dbReference>
<dbReference type="OrthoDB" id="7574763at2"/>
<dbReference type="AlphaFoldDB" id="A0A1B3Z9W3"/>
<dbReference type="EMBL" id="CP014168">
    <property type="protein sequence ID" value="AOH84221.1"/>
    <property type="molecule type" value="Genomic_DNA"/>
</dbReference>
<organism evidence="2 3">
    <name type="scientific">Sphingomonas panacis</name>
    <dbReference type="NCBI Taxonomy" id="1560345"/>
    <lineage>
        <taxon>Bacteria</taxon>
        <taxon>Pseudomonadati</taxon>
        <taxon>Pseudomonadota</taxon>
        <taxon>Alphaproteobacteria</taxon>
        <taxon>Sphingomonadales</taxon>
        <taxon>Sphingomonadaceae</taxon>
        <taxon>Sphingomonas</taxon>
    </lineage>
</organism>
<feature type="region of interest" description="Disordered" evidence="1">
    <location>
        <begin position="1"/>
        <end position="46"/>
    </location>
</feature>
<name>A0A1B3Z9W3_9SPHN</name>
<sequence length="77" mass="8371">MAKSRKGSMSQAGSPVVRLPGLGQSADTRAASKRPQALRRKPGGLWDSIRGKWLYPAILASVSIAVRLVSRKKDELR</sequence>
<keyword evidence="3" id="KW-1185">Reference proteome</keyword>
<accession>A0A1B3Z9W3</accession>
<reference evidence="2 3" key="1">
    <citation type="submission" date="2016-01" db="EMBL/GenBank/DDBJ databases">
        <title>Complete genome and mega plasmid sequence of Sphingomonas panacis DCY99 elicits systemic resistance in rice to Xanthomonas oryzae.</title>
        <authorList>
            <person name="Kim Y.J."/>
            <person name="Yang D.C."/>
            <person name="Sing P."/>
        </authorList>
    </citation>
    <scope>NUCLEOTIDE SEQUENCE [LARGE SCALE GENOMIC DNA]</scope>
    <source>
        <strain evidence="2 3">DCY99</strain>
    </source>
</reference>